<sequence length="479" mass="51856">MMFKKGQTAYSVINGADHHSHELLSVRNPADDSLLAHVTQVNTVEADFAVEVASDCFEQLKTTTAQARSNILYKWYQLIMDNQSRLAELVTLEQGKPIQESKAEVAYAAGYVRWFAQQAERVCGTVVPAHTPNHQITTHKQGVGVVLGITPWNFPLAMVTRKVAPAYAAGCSFVLKPSELTPLSAIELAKLALQAGMEQGAFQVLVSDNPQVLIRHLNSKKIIRKLTFTGSTHVGKLLYAQCVDTMKRASLELGGNAPFIVFDSANIESAIDGLMIAKFRNAGQTCIAANRVFVHRNIKAEFLEQLIRRVDSLKVGNGLIADSDIGPLINQAAKARASELVADAIAAGANYSVKNTEELQTGAFMSPVILDRVVPDMKLFHSEVFAPVVSIIEFDSESQVTSLANAVDAGLAAYVYSASMKQVSRVSKALNFGMVGINEGAISNPAAPFGGMKESGLGREGGIEGIDEYLETKYFCQYI</sequence>
<organism evidence="6 7">
    <name type="scientific">Pseudoalteromonas luteoviolacea H33</name>
    <dbReference type="NCBI Taxonomy" id="1365251"/>
    <lineage>
        <taxon>Bacteria</taxon>
        <taxon>Pseudomonadati</taxon>
        <taxon>Pseudomonadota</taxon>
        <taxon>Gammaproteobacteria</taxon>
        <taxon>Alteromonadales</taxon>
        <taxon>Pseudoalteromonadaceae</taxon>
        <taxon>Pseudoalteromonas</taxon>
    </lineage>
</organism>
<dbReference type="Pfam" id="PF00171">
    <property type="entry name" value="Aldedh"/>
    <property type="match status" value="1"/>
</dbReference>
<evidence type="ECO:0000313" key="6">
    <source>
        <dbReference type="EMBL" id="KZN51875.1"/>
    </source>
</evidence>
<dbReference type="FunFam" id="3.40.605.10:FF:000026">
    <property type="entry name" value="Aldehyde dehydrogenase, putative"/>
    <property type="match status" value="1"/>
</dbReference>
<dbReference type="PROSITE" id="PS00687">
    <property type="entry name" value="ALDEHYDE_DEHYDR_GLU"/>
    <property type="match status" value="1"/>
</dbReference>
<dbReference type="GO" id="GO:0009450">
    <property type="term" value="P:gamma-aminobutyric acid catabolic process"/>
    <property type="evidence" value="ECO:0007669"/>
    <property type="project" value="TreeGrafter"/>
</dbReference>
<keyword evidence="2 4" id="KW-0560">Oxidoreductase</keyword>
<evidence type="ECO:0000256" key="4">
    <source>
        <dbReference type="RuleBase" id="RU003345"/>
    </source>
</evidence>
<dbReference type="InterPro" id="IPR029510">
    <property type="entry name" value="Ald_DH_CS_GLU"/>
</dbReference>
<dbReference type="InterPro" id="IPR015590">
    <property type="entry name" value="Aldehyde_DH_dom"/>
</dbReference>
<reference evidence="6 7" key="1">
    <citation type="submission" date="2013-07" db="EMBL/GenBank/DDBJ databases">
        <title>Comparative Genomic and Metabolomic Analysis of Twelve Strains of Pseudoalteromonas luteoviolacea.</title>
        <authorList>
            <person name="Vynne N.G."/>
            <person name="Mansson M."/>
            <person name="Gram L."/>
        </authorList>
    </citation>
    <scope>NUCLEOTIDE SEQUENCE [LARGE SCALE GENOMIC DNA]</scope>
    <source>
        <strain evidence="6 7">H33</strain>
    </source>
</reference>
<evidence type="ECO:0000256" key="2">
    <source>
        <dbReference type="ARBA" id="ARBA00023002"/>
    </source>
</evidence>
<dbReference type="AlphaFoldDB" id="A0A167F7D2"/>
<dbReference type="CDD" id="cd07103">
    <property type="entry name" value="ALDH_F5_SSADH_GabD"/>
    <property type="match status" value="1"/>
</dbReference>
<dbReference type="PATRIC" id="fig|1365251.3.peg.1298"/>
<dbReference type="InterPro" id="IPR016162">
    <property type="entry name" value="Ald_DH_N"/>
</dbReference>
<name>A0A167F7D2_9GAMM</name>
<accession>A0A167F7D2</accession>
<evidence type="ECO:0000256" key="3">
    <source>
        <dbReference type="PROSITE-ProRule" id="PRU10007"/>
    </source>
</evidence>
<comment type="similarity">
    <text evidence="1 4">Belongs to the aldehyde dehydrogenase family.</text>
</comment>
<dbReference type="Proteomes" id="UP000076503">
    <property type="component" value="Unassembled WGS sequence"/>
</dbReference>
<dbReference type="FunFam" id="3.40.309.10:FF:000004">
    <property type="entry name" value="Succinate-semialdehyde dehydrogenase I"/>
    <property type="match status" value="1"/>
</dbReference>
<dbReference type="EMBL" id="AUXZ01000064">
    <property type="protein sequence ID" value="KZN51875.1"/>
    <property type="molecule type" value="Genomic_DNA"/>
</dbReference>
<comment type="caution">
    <text evidence="6">The sequence shown here is derived from an EMBL/GenBank/DDBJ whole genome shotgun (WGS) entry which is preliminary data.</text>
</comment>
<feature type="active site" evidence="3">
    <location>
        <position position="252"/>
    </location>
</feature>
<gene>
    <name evidence="6" type="ORF">N476_00705</name>
</gene>
<dbReference type="FunFam" id="3.40.605.10:FF:000005">
    <property type="entry name" value="Succinate-semialdehyde dehydrogenase I"/>
    <property type="match status" value="1"/>
</dbReference>
<dbReference type="PANTHER" id="PTHR43353">
    <property type="entry name" value="SUCCINATE-SEMIALDEHYDE DEHYDROGENASE, MITOCHONDRIAL"/>
    <property type="match status" value="1"/>
</dbReference>
<dbReference type="Gene3D" id="3.40.605.10">
    <property type="entry name" value="Aldehyde Dehydrogenase, Chain A, domain 1"/>
    <property type="match status" value="1"/>
</dbReference>
<feature type="domain" description="Aldehyde dehydrogenase" evidence="5">
    <location>
        <begin position="22"/>
        <end position="474"/>
    </location>
</feature>
<evidence type="ECO:0000313" key="7">
    <source>
        <dbReference type="Proteomes" id="UP000076503"/>
    </source>
</evidence>
<dbReference type="InterPro" id="IPR016161">
    <property type="entry name" value="Ald_DH/histidinol_DH"/>
</dbReference>
<proteinExistence type="inferred from homology"/>
<dbReference type="InterPro" id="IPR016160">
    <property type="entry name" value="Ald_DH_CS_CYS"/>
</dbReference>
<dbReference type="InterPro" id="IPR016163">
    <property type="entry name" value="Ald_DH_C"/>
</dbReference>
<protein>
    <recommendedName>
        <fullName evidence="5">Aldehyde dehydrogenase domain-containing protein</fullName>
    </recommendedName>
</protein>
<evidence type="ECO:0000256" key="1">
    <source>
        <dbReference type="ARBA" id="ARBA00009986"/>
    </source>
</evidence>
<dbReference type="InterPro" id="IPR050740">
    <property type="entry name" value="Aldehyde_DH_Superfamily"/>
</dbReference>
<dbReference type="Gene3D" id="3.40.309.10">
    <property type="entry name" value="Aldehyde Dehydrogenase, Chain A, domain 2"/>
    <property type="match status" value="1"/>
</dbReference>
<dbReference type="PANTHER" id="PTHR43353:SF5">
    <property type="entry name" value="SUCCINATE-SEMIALDEHYDE DEHYDROGENASE, MITOCHONDRIAL"/>
    <property type="match status" value="1"/>
</dbReference>
<evidence type="ECO:0000259" key="5">
    <source>
        <dbReference type="Pfam" id="PF00171"/>
    </source>
</evidence>
<dbReference type="GO" id="GO:0004777">
    <property type="term" value="F:succinate-semialdehyde dehydrogenase (NAD+) activity"/>
    <property type="evidence" value="ECO:0007669"/>
    <property type="project" value="TreeGrafter"/>
</dbReference>
<dbReference type="SUPFAM" id="SSF53720">
    <property type="entry name" value="ALDH-like"/>
    <property type="match status" value="1"/>
</dbReference>
<dbReference type="PROSITE" id="PS00070">
    <property type="entry name" value="ALDEHYDE_DEHYDR_CYS"/>
    <property type="match status" value="1"/>
</dbReference>